<name>A0A7I8V6F7_9ANNE</name>
<dbReference type="GO" id="GO:0006622">
    <property type="term" value="P:protein targeting to lysosome"/>
    <property type="evidence" value="ECO:0007669"/>
    <property type="project" value="TreeGrafter"/>
</dbReference>
<protein>
    <submittedName>
        <fullName evidence="3">DgyrCDS1094</fullName>
    </submittedName>
</protein>
<evidence type="ECO:0000313" key="4">
    <source>
        <dbReference type="Proteomes" id="UP000549394"/>
    </source>
</evidence>
<gene>
    <name evidence="3" type="ORF">DGYR_LOCUS1053</name>
</gene>
<keyword evidence="2" id="KW-1133">Transmembrane helix</keyword>
<keyword evidence="4" id="KW-1185">Reference proteome</keyword>
<sequence length="134" mass="15699">MFICNENEKEGRVKMIREVRENTNRCYFLFEFQHQSLCSAKSFSVGLILVLILFSLGILYILCGVLYRRCIAGAKGWDQMPNYEFWTDFGNLQADGCNLICRRKQPQSNYYRGIGDEQLEKSEDIERDDHLLPI</sequence>
<dbReference type="Pfam" id="PF02157">
    <property type="entry name" value="Man-6-P_recep"/>
    <property type="match status" value="1"/>
</dbReference>
<keyword evidence="1" id="KW-0325">Glycoprotein</keyword>
<organism evidence="3 4">
    <name type="scientific">Dimorphilus gyrociliatus</name>
    <dbReference type="NCBI Taxonomy" id="2664684"/>
    <lineage>
        <taxon>Eukaryota</taxon>
        <taxon>Metazoa</taxon>
        <taxon>Spiralia</taxon>
        <taxon>Lophotrochozoa</taxon>
        <taxon>Annelida</taxon>
        <taxon>Polychaeta</taxon>
        <taxon>Polychaeta incertae sedis</taxon>
        <taxon>Dinophilidae</taxon>
        <taxon>Dimorphilus</taxon>
    </lineage>
</organism>
<dbReference type="PANTHER" id="PTHR15071:SF29">
    <property type="entry name" value="CATION-DEPENDENT MANNOSE-6-PHOSPHATE RECEPTOR"/>
    <property type="match status" value="1"/>
</dbReference>
<comment type="caution">
    <text evidence="3">The sequence shown here is derived from an EMBL/GenBank/DDBJ whole genome shotgun (WGS) entry which is preliminary data.</text>
</comment>
<evidence type="ECO:0000256" key="1">
    <source>
        <dbReference type="ARBA" id="ARBA00023180"/>
    </source>
</evidence>
<dbReference type="Proteomes" id="UP000549394">
    <property type="component" value="Unassembled WGS sequence"/>
</dbReference>
<feature type="transmembrane region" description="Helical" evidence="2">
    <location>
        <begin position="43"/>
        <end position="67"/>
    </location>
</feature>
<accession>A0A7I8V6F7</accession>
<proteinExistence type="predicted"/>
<keyword evidence="2" id="KW-0472">Membrane</keyword>
<evidence type="ECO:0000313" key="3">
    <source>
        <dbReference type="EMBL" id="CAD5111824.1"/>
    </source>
</evidence>
<dbReference type="InterPro" id="IPR028927">
    <property type="entry name" value="Man-6-P_rcpt"/>
</dbReference>
<dbReference type="OrthoDB" id="29460at2759"/>
<evidence type="ECO:0000256" key="2">
    <source>
        <dbReference type="SAM" id="Phobius"/>
    </source>
</evidence>
<reference evidence="3 4" key="1">
    <citation type="submission" date="2020-08" db="EMBL/GenBank/DDBJ databases">
        <authorList>
            <person name="Hejnol A."/>
        </authorList>
    </citation>
    <scope>NUCLEOTIDE SEQUENCE [LARGE SCALE GENOMIC DNA]</scope>
</reference>
<keyword evidence="2" id="KW-0812">Transmembrane</keyword>
<dbReference type="PANTHER" id="PTHR15071">
    <property type="entry name" value="MANNOSE-6-PHOSPHATE RECEPTOR FAMILY MEMBER"/>
    <property type="match status" value="1"/>
</dbReference>
<dbReference type="GO" id="GO:0005802">
    <property type="term" value="C:trans-Golgi network"/>
    <property type="evidence" value="ECO:0007669"/>
    <property type="project" value="TreeGrafter"/>
</dbReference>
<dbReference type="AlphaFoldDB" id="A0A7I8V6F7"/>
<dbReference type="EMBL" id="CAJFCJ010000002">
    <property type="protein sequence ID" value="CAD5111824.1"/>
    <property type="molecule type" value="Genomic_DNA"/>
</dbReference>